<keyword evidence="3" id="KW-0378">Hydrolase</keyword>
<keyword evidence="1" id="KW-1133">Transmembrane helix</keyword>
<dbReference type="GO" id="GO:0008237">
    <property type="term" value="F:metallopeptidase activity"/>
    <property type="evidence" value="ECO:0007669"/>
    <property type="project" value="UniProtKB-KW"/>
</dbReference>
<keyword evidence="1" id="KW-0472">Membrane</keyword>
<name>A0A9X1FPP5_9FLAO</name>
<accession>A0A9X1FPP5</accession>
<dbReference type="GO" id="GO:0080120">
    <property type="term" value="P:CAAX-box protein maturation"/>
    <property type="evidence" value="ECO:0007669"/>
    <property type="project" value="UniProtKB-ARBA"/>
</dbReference>
<dbReference type="GO" id="GO:0004175">
    <property type="term" value="F:endopeptidase activity"/>
    <property type="evidence" value="ECO:0007669"/>
    <property type="project" value="UniProtKB-ARBA"/>
</dbReference>
<protein>
    <submittedName>
        <fullName evidence="3">CPBP family intramembrane metalloprotease</fullName>
    </submittedName>
</protein>
<keyword evidence="4" id="KW-1185">Reference proteome</keyword>
<feature type="transmembrane region" description="Helical" evidence="1">
    <location>
        <begin position="105"/>
        <end position="124"/>
    </location>
</feature>
<feature type="transmembrane region" description="Helical" evidence="1">
    <location>
        <begin position="144"/>
        <end position="172"/>
    </location>
</feature>
<sequence length="261" mass="29066">MIASNKNRIKTATVVVILFVLGALLNIPFSRELKRLKIEAGDTNVKLSDSITSDVIQTGIYGFVLGVILVFVGLWLSRKAQLGAPVIERFFSNQKNRTQNHFFKALLFPVVLSVVLALVMLLVHKLIVDYFPVTSIIERPSKPFYAIVSFSAGITEEIMFRLGLMSLIIALIQRFEKEIKPSTSVVWVGIIITALCFGLMHLPLSKNFSNLTLVTVGSTLTGNLITGSFFGWVYWKRGLLVAIIVHVVWDLVFHVVGSPYL</sequence>
<proteinExistence type="predicted"/>
<keyword evidence="1" id="KW-0812">Transmembrane</keyword>
<feature type="transmembrane region" description="Helical" evidence="1">
    <location>
        <begin position="239"/>
        <end position="257"/>
    </location>
</feature>
<evidence type="ECO:0000259" key="2">
    <source>
        <dbReference type="Pfam" id="PF02517"/>
    </source>
</evidence>
<comment type="caution">
    <text evidence="3">The sequence shown here is derived from an EMBL/GenBank/DDBJ whole genome shotgun (WGS) entry which is preliminary data.</text>
</comment>
<dbReference type="Proteomes" id="UP001138686">
    <property type="component" value="Unassembled WGS sequence"/>
</dbReference>
<evidence type="ECO:0000256" key="1">
    <source>
        <dbReference type="SAM" id="Phobius"/>
    </source>
</evidence>
<feature type="transmembrane region" description="Helical" evidence="1">
    <location>
        <begin position="210"/>
        <end position="232"/>
    </location>
</feature>
<feature type="transmembrane region" description="Helical" evidence="1">
    <location>
        <begin position="55"/>
        <end position="76"/>
    </location>
</feature>
<organism evidence="3 4">
    <name type="scientific">Halomarinibacterium sedimenti</name>
    <dbReference type="NCBI Taxonomy" id="2857106"/>
    <lineage>
        <taxon>Bacteria</taxon>
        <taxon>Pseudomonadati</taxon>
        <taxon>Bacteroidota</taxon>
        <taxon>Flavobacteriia</taxon>
        <taxon>Flavobacteriales</taxon>
        <taxon>Flavobacteriaceae</taxon>
        <taxon>Halomarinibacterium</taxon>
    </lineage>
</organism>
<evidence type="ECO:0000313" key="3">
    <source>
        <dbReference type="EMBL" id="MBW2937557.1"/>
    </source>
</evidence>
<keyword evidence="3" id="KW-0482">Metalloprotease</keyword>
<dbReference type="RefSeq" id="WP_219051979.1">
    <property type="nucleotide sequence ID" value="NZ_JAHWDP010000002.1"/>
</dbReference>
<gene>
    <name evidence="3" type="ORF">KXJ69_05535</name>
</gene>
<dbReference type="AlphaFoldDB" id="A0A9X1FPP5"/>
<feature type="transmembrane region" description="Helical" evidence="1">
    <location>
        <begin position="184"/>
        <end position="204"/>
    </location>
</feature>
<keyword evidence="3" id="KW-0645">Protease</keyword>
<dbReference type="InterPro" id="IPR003675">
    <property type="entry name" value="Rce1/LyrA-like_dom"/>
</dbReference>
<dbReference type="Pfam" id="PF02517">
    <property type="entry name" value="Rce1-like"/>
    <property type="match status" value="1"/>
</dbReference>
<feature type="domain" description="CAAX prenyl protease 2/Lysostaphin resistance protein A-like" evidence="2">
    <location>
        <begin position="144"/>
        <end position="252"/>
    </location>
</feature>
<dbReference type="EMBL" id="JAHWDP010000002">
    <property type="protein sequence ID" value="MBW2937557.1"/>
    <property type="molecule type" value="Genomic_DNA"/>
</dbReference>
<feature type="transmembrane region" description="Helical" evidence="1">
    <location>
        <begin position="12"/>
        <end position="29"/>
    </location>
</feature>
<reference evidence="3" key="1">
    <citation type="submission" date="2021-07" db="EMBL/GenBank/DDBJ databases">
        <title>Aureisphaera sp. CAU 1614 isolated from sea sediment.</title>
        <authorList>
            <person name="Kim W."/>
        </authorList>
    </citation>
    <scope>NUCLEOTIDE SEQUENCE</scope>
    <source>
        <strain evidence="3">CAU 1614</strain>
    </source>
</reference>
<evidence type="ECO:0000313" key="4">
    <source>
        <dbReference type="Proteomes" id="UP001138686"/>
    </source>
</evidence>